<protein>
    <submittedName>
        <fullName evidence="1">DnaJ-domain-containing protein</fullName>
    </submittedName>
</protein>
<dbReference type="Proteomes" id="UP000814033">
    <property type="component" value="Unassembled WGS sequence"/>
</dbReference>
<keyword evidence="2" id="KW-1185">Reference proteome</keyword>
<reference evidence="1" key="1">
    <citation type="submission" date="2021-02" db="EMBL/GenBank/DDBJ databases">
        <authorList>
            <consortium name="DOE Joint Genome Institute"/>
            <person name="Ahrendt S."/>
            <person name="Looney B.P."/>
            <person name="Miyauchi S."/>
            <person name="Morin E."/>
            <person name="Drula E."/>
            <person name="Courty P.E."/>
            <person name="Chicoki N."/>
            <person name="Fauchery L."/>
            <person name="Kohler A."/>
            <person name="Kuo A."/>
            <person name="Labutti K."/>
            <person name="Pangilinan J."/>
            <person name="Lipzen A."/>
            <person name="Riley R."/>
            <person name="Andreopoulos W."/>
            <person name="He G."/>
            <person name="Johnson J."/>
            <person name="Barry K.W."/>
            <person name="Grigoriev I.V."/>
            <person name="Nagy L."/>
            <person name="Hibbett D."/>
            <person name="Henrissat B."/>
            <person name="Matheny P.B."/>
            <person name="Labbe J."/>
            <person name="Martin F."/>
        </authorList>
    </citation>
    <scope>NUCLEOTIDE SEQUENCE</scope>
    <source>
        <strain evidence="1">FP105234-sp</strain>
    </source>
</reference>
<dbReference type="EMBL" id="MU275879">
    <property type="protein sequence ID" value="KAI0048966.1"/>
    <property type="molecule type" value="Genomic_DNA"/>
</dbReference>
<name>A0ACB8RYR1_9AGAM</name>
<organism evidence="1 2">
    <name type="scientific">Auriscalpium vulgare</name>
    <dbReference type="NCBI Taxonomy" id="40419"/>
    <lineage>
        <taxon>Eukaryota</taxon>
        <taxon>Fungi</taxon>
        <taxon>Dikarya</taxon>
        <taxon>Basidiomycota</taxon>
        <taxon>Agaricomycotina</taxon>
        <taxon>Agaricomycetes</taxon>
        <taxon>Russulales</taxon>
        <taxon>Auriscalpiaceae</taxon>
        <taxon>Auriscalpium</taxon>
    </lineage>
</organism>
<sequence>TASTYFYLPIDDGEESPTPPPPHTNPISWDPDLPLGDFLDRSASATPGGNGAGAPRRTRREQAIADILAQTDLYNILGVSRNDTLDKMELRRAYLARSKACHPDKFPNNPEATYAFQKVSVAYDVLSNPASRRLYETHPASHDFATTGVHAEETLRGVVLGVFNDFLDGDLEMVRTLLRGMNDLNPSLRLGDEGINAVLTALQSVRGRILTCRALTHTFLSTFSSLLDTHASMAKLSYFAIRSRTRLSLRLARIVLALPLALDREMGIQRCARSRSRRRRDRELDREVDDDEGDGPDDRKARLPAVLPRRVILMIEGVCVGLEKMEGVLR</sequence>
<reference evidence="1" key="2">
    <citation type="journal article" date="2022" name="New Phytol.">
        <title>Evolutionary transition to the ectomycorrhizal habit in the genomes of a hyperdiverse lineage of mushroom-forming fungi.</title>
        <authorList>
            <person name="Looney B."/>
            <person name="Miyauchi S."/>
            <person name="Morin E."/>
            <person name="Drula E."/>
            <person name="Courty P.E."/>
            <person name="Kohler A."/>
            <person name="Kuo A."/>
            <person name="LaButti K."/>
            <person name="Pangilinan J."/>
            <person name="Lipzen A."/>
            <person name="Riley R."/>
            <person name="Andreopoulos W."/>
            <person name="He G."/>
            <person name="Johnson J."/>
            <person name="Nolan M."/>
            <person name="Tritt A."/>
            <person name="Barry K.W."/>
            <person name="Grigoriev I.V."/>
            <person name="Nagy L.G."/>
            <person name="Hibbett D."/>
            <person name="Henrissat B."/>
            <person name="Matheny P.B."/>
            <person name="Labbe J."/>
            <person name="Martin F.M."/>
        </authorList>
    </citation>
    <scope>NUCLEOTIDE SEQUENCE</scope>
    <source>
        <strain evidence="1">FP105234-sp</strain>
    </source>
</reference>
<accession>A0ACB8RYR1</accession>
<feature type="non-terminal residue" evidence="1">
    <location>
        <position position="1"/>
    </location>
</feature>
<evidence type="ECO:0000313" key="2">
    <source>
        <dbReference type="Proteomes" id="UP000814033"/>
    </source>
</evidence>
<gene>
    <name evidence="1" type="ORF">FA95DRAFT_1489990</name>
</gene>
<evidence type="ECO:0000313" key="1">
    <source>
        <dbReference type="EMBL" id="KAI0048966.1"/>
    </source>
</evidence>
<proteinExistence type="predicted"/>
<comment type="caution">
    <text evidence="1">The sequence shown here is derived from an EMBL/GenBank/DDBJ whole genome shotgun (WGS) entry which is preliminary data.</text>
</comment>